<keyword evidence="2" id="KW-1133">Transmembrane helix</keyword>
<name>A0ABR0SED0_9HYPO</name>
<dbReference type="PANTHER" id="PTHR16861">
    <property type="entry name" value="GLYCOPROTEIN 38"/>
    <property type="match status" value="1"/>
</dbReference>
<evidence type="ECO:0000256" key="3">
    <source>
        <dbReference type="SAM" id="SignalP"/>
    </source>
</evidence>
<evidence type="ECO:0000313" key="5">
    <source>
        <dbReference type="Proteomes" id="UP001338125"/>
    </source>
</evidence>
<accession>A0ABR0SED0</accession>
<evidence type="ECO:0000256" key="2">
    <source>
        <dbReference type="SAM" id="Phobius"/>
    </source>
</evidence>
<dbReference type="PANTHER" id="PTHR16861:SF4">
    <property type="entry name" value="SH3 DOMAIN PROTEIN (AFU_ORTHOLOGUE AFUA_1G13610)"/>
    <property type="match status" value="1"/>
</dbReference>
<feature type="chain" id="PRO_5047053198" description="Mid2 domain-containing protein" evidence="3">
    <location>
        <begin position="21"/>
        <end position="411"/>
    </location>
</feature>
<keyword evidence="5" id="KW-1185">Reference proteome</keyword>
<feature type="region of interest" description="Disordered" evidence="1">
    <location>
        <begin position="192"/>
        <end position="232"/>
    </location>
</feature>
<feature type="region of interest" description="Disordered" evidence="1">
    <location>
        <begin position="348"/>
        <end position="411"/>
    </location>
</feature>
<gene>
    <name evidence="4" type="ORF">PT974_08797</name>
</gene>
<reference evidence="4 5" key="1">
    <citation type="submission" date="2024-01" db="EMBL/GenBank/DDBJ databases">
        <title>Complete genome of Cladobotryum mycophilum ATHUM6906.</title>
        <authorList>
            <person name="Christinaki A.C."/>
            <person name="Myridakis A.I."/>
            <person name="Kouvelis V.N."/>
        </authorList>
    </citation>
    <scope>NUCLEOTIDE SEQUENCE [LARGE SCALE GENOMIC DNA]</scope>
    <source>
        <strain evidence="4 5">ATHUM6906</strain>
    </source>
</reference>
<feature type="signal peptide" evidence="3">
    <location>
        <begin position="1"/>
        <end position="20"/>
    </location>
</feature>
<feature type="compositionally biased region" description="Low complexity" evidence="1">
    <location>
        <begin position="199"/>
        <end position="220"/>
    </location>
</feature>
<evidence type="ECO:0000256" key="1">
    <source>
        <dbReference type="SAM" id="MobiDB-lite"/>
    </source>
</evidence>
<dbReference type="Proteomes" id="UP001338125">
    <property type="component" value="Unassembled WGS sequence"/>
</dbReference>
<evidence type="ECO:0000313" key="4">
    <source>
        <dbReference type="EMBL" id="KAK5990528.1"/>
    </source>
</evidence>
<feature type="transmembrane region" description="Helical" evidence="2">
    <location>
        <begin position="235"/>
        <end position="260"/>
    </location>
</feature>
<protein>
    <recommendedName>
        <fullName evidence="6">Mid2 domain-containing protein</fullName>
    </recommendedName>
</protein>
<keyword evidence="3" id="KW-0732">Signal</keyword>
<evidence type="ECO:0008006" key="6">
    <source>
        <dbReference type="Google" id="ProtNLM"/>
    </source>
</evidence>
<feature type="region of interest" description="Disordered" evidence="1">
    <location>
        <begin position="265"/>
        <end position="310"/>
    </location>
</feature>
<feature type="compositionally biased region" description="Low complexity" evidence="1">
    <location>
        <begin position="281"/>
        <end position="300"/>
    </location>
</feature>
<keyword evidence="2" id="KW-0812">Transmembrane</keyword>
<dbReference type="EMBL" id="JAVFKD010000014">
    <property type="protein sequence ID" value="KAK5990528.1"/>
    <property type="molecule type" value="Genomic_DNA"/>
</dbReference>
<proteinExistence type="predicted"/>
<organism evidence="4 5">
    <name type="scientific">Cladobotryum mycophilum</name>
    <dbReference type="NCBI Taxonomy" id="491253"/>
    <lineage>
        <taxon>Eukaryota</taxon>
        <taxon>Fungi</taxon>
        <taxon>Dikarya</taxon>
        <taxon>Ascomycota</taxon>
        <taxon>Pezizomycotina</taxon>
        <taxon>Sordariomycetes</taxon>
        <taxon>Hypocreomycetidae</taxon>
        <taxon>Hypocreales</taxon>
        <taxon>Hypocreaceae</taxon>
        <taxon>Cladobotryum</taxon>
    </lineage>
</organism>
<sequence>MRHNRAILFALGAAVVPIAASDVATPQSGIEKSWAPPKETLGVNNGEANDQQLALGFSPMPTEAPKPLFGRMMLPRQEFSMGPATCGFVPTAENSFTCITNGATCTPQGGFVGCCQPNSACSAIKTTCINYQSSSAGACDLPSDYHTLCCASSALPACYTWVVQTSAKTDKSAQLYTLFDCSPSAGRGTLLTRDPAWPAPSTTASPTVVTTSTPGPTSTSPVPPPPVKKKSGTPVGAIAGGAVGGVAVLGLIGVAAFFFLRKKPQPDPKPADNSPPPPSMAHPTSPTSPSGTGYTSGAPSNYQYAPISPQQNYDPNMAAAYNNGGMYQGQYNNHQQFNNQVPYQGHYAPQAYGYPTPTASTSPPPVSPSPGIIKEGGTPPAHEHQHHQPAQELPAVNPIGAETNRAELPSS</sequence>
<keyword evidence="2" id="KW-0472">Membrane</keyword>
<comment type="caution">
    <text evidence="4">The sequence shown here is derived from an EMBL/GenBank/DDBJ whole genome shotgun (WGS) entry which is preliminary data.</text>
</comment>